<accession>A0A849KF79</accession>
<name>A0A849KF79_9HYPH</name>
<gene>
    <name evidence="1" type="ORF">HKX02_07690</name>
</gene>
<dbReference type="Proteomes" id="UP000574931">
    <property type="component" value="Unassembled WGS sequence"/>
</dbReference>
<evidence type="ECO:0000313" key="1">
    <source>
        <dbReference type="EMBL" id="NNU60141.1"/>
    </source>
</evidence>
<proteinExistence type="predicted"/>
<reference evidence="1 2" key="1">
    <citation type="submission" date="2020-05" db="EMBL/GenBank/DDBJ databases">
        <title>Draft Genome Sequence of Ochrobactrum soli Isolated from Stable Fly Gut.</title>
        <authorList>
            <person name="Pileggi M.T."/>
            <person name="Vazhakkala L.J."/>
            <person name="Wong C.N."/>
        </authorList>
    </citation>
    <scope>NUCLEOTIDE SEQUENCE [LARGE SCALE GENOMIC DNA]</scope>
    <source>
        <strain evidence="1 2">MTP-C0764</strain>
    </source>
</reference>
<dbReference type="AlphaFoldDB" id="A0A849KF79"/>
<dbReference type="EMBL" id="JABFCY010000004">
    <property type="protein sequence ID" value="NNU60141.1"/>
    <property type="molecule type" value="Genomic_DNA"/>
</dbReference>
<sequence length="60" mass="6620">MKEIRELQPSRRGADIFVTIDGEEWKLSPMQANLILQAWAREVGAALVASAHSSKVGQVE</sequence>
<keyword evidence="2" id="KW-1185">Reference proteome</keyword>
<organism evidence="1 2">
    <name type="scientific">Ochrobactrum soli</name>
    <dbReference type="NCBI Taxonomy" id="2448455"/>
    <lineage>
        <taxon>Bacteria</taxon>
        <taxon>Pseudomonadati</taxon>
        <taxon>Pseudomonadota</taxon>
        <taxon>Alphaproteobacteria</taxon>
        <taxon>Hyphomicrobiales</taxon>
        <taxon>Brucellaceae</taxon>
        <taxon>Brucella/Ochrobactrum group</taxon>
        <taxon>Ochrobactrum</taxon>
    </lineage>
</organism>
<dbReference type="RefSeq" id="WP_171317753.1">
    <property type="nucleotide sequence ID" value="NZ_JABFCY010000004.1"/>
</dbReference>
<comment type="caution">
    <text evidence="1">The sequence shown here is derived from an EMBL/GenBank/DDBJ whole genome shotgun (WGS) entry which is preliminary data.</text>
</comment>
<evidence type="ECO:0000313" key="2">
    <source>
        <dbReference type="Proteomes" id="UP000574931"/>
    </source>
</evidence>
<protein>
    <submittedName>
        <fullName evidence="1">Uncharacterized protein</fullName>
    </submittedName>
</protein>